<feature type="domain" description="ECSIT C-terminal" evidence="12">
    <location>
        <begin position="213"/>
        <end position="334"/>
    </location>
</feature>
<comment type="similarity">
    <text evidence="4">Belongs to the ECSIT family.</text>
</comment>
<name>A0A914C7X3_9BILA</name>
<keyword evidence="6" id="KW-0963">Cytoplasm</keyword>
<dbReference type="Proteomes" id="UP000887540">
    <property type="component" value="Unplaced"/>
</dbReference>
<dbReference type="WBParaSite" id="ACRNAN_Path_528.g1998.t1">
    <property type="protein sequence ID" value="ACRNAN_Path_528.g1998.t1"/>
    <property type="gene ID" value="ACRNAN_Path_528.g1998"/>
</dbReference>
<organism evidence="13 14">
    <name type="scientific">Acrobeloides nanus</name>
    <dbReference type="NCBI Taxonomy" id="290746"/>
    <lineage>
        <taxon>Eukaryota</taxon>
        <taxon>Metazoa</taxon>
        <taxon>Ecdysozoa</taxon>
        <taxon>Nematoda</taxon>
        <taxon>Chromadorea</taxon>
        <taxon>Rhabditida</taxon>
        <taxon>Tylenchina</taxon>
        <taxon>Cephalobomorpha</taxon>
        <taxon>Cephaloboidea</taxon>
        <taxon>Cephalobidae</taxon>
        <taxon>Acrobeloides</taxon>
    </lineage>
</organism>
<evidence type="ECO:0000256" key="6">
    <source>
        <dbReference type="ARBA" id="ARBA00022490"/>
    </source>
</evidence>
<evidence type="ECO:0000256" key="4">
    <source>
        <dbReference type="ARBA" id="ARBA00007674"/>
    </source>
</evidence>
<keyword evidence="13" id="KW-1185">Reference proteome</keyword>
<dbReference type="InterPro" id="IPR010418">
    <property type="entry name" value="ECSIT"/>
</dbReference>
<evidence type="ECO:0000256" key="8">
    <source>
        <dbReference type="ARBA" id="ARBA00022859"/>
    </source>
</evidence>
<protein>
    <recommendedName>
        <fullName evidence="5">Evolutionarily conserved signaling intermediate in Toll pathway, mitochondrial</fullName>
    </recommendedName>
</protein>
<evidence type="ECO:0000256" key="7">
    <source>
        <dbReference type="ARBA" id="ARBA00022588"/>
    </source>
</evidence>
<evidence type="ECO:0000259" key="12">
    <source>
        <dbReference type="SMART" id="SM01284"/>
    </source>
</evidence>
<evidence type="ECO:0000256" key="9">
    <source>
        <dbReference type="ARBA" id="ARBA00022946"/>
    </source>
</evidence>
<keyword evidence="11" id="KW-0539">Nucleus</keyword>
<dbReference type="GO" id="GO:0007178">
    <property type="term" value="P:cell surface receptor protein serine/threonine kinase signaling pathway"/>
    <property type="evidence" value="ECO:0007669"/>
    <property type="project" value="TreeGrafter"/>
</dbReference>
<keyword evidence="9" id="KW-0809">Transit peptide</keyword>
<sequence>MHIEAQFRRIPEEDRNKKTFHAAIAVFMSGRNVHQRGYVEFLNTALKYLKKYDVHKDLDTYKALLNVFPKGPLIPTNQMQKIFMHYPLQQNCCVRILDEMEWNNVIPDKEVFDIVVNIFGSWTFATRKVRRQLYWMPKLKYSNKYLDRRLVENKNLDDIELARIALKMMSRDPGTTFSYAKALPKPENDLEATEEAQKAQEMLHSQWIVSAQSPLQRKLIERLPEGSCLYVDGPKFVWVMSHKVKYVVLSADAWPGIKDEFVEKKDVFDFSDVAKTLHTDDLNDDPNVHQQKEMTILGLAVLENNNQNVAAAWVNHLTAKNPRMSELRVLIRIVEDNFVKKLYEDELRAADEDNE</sequence>
<evidence type="ECO:0000256" key="3">
    <source>
        <dbReference type="ARBA" id="ARBA00004496"/>
    </source>
</evidence>
<dbReference type="GO" id="GO:0005739">
    <property type="term" value="C:mitochondrion"/>
    <property type="evidence" value="ECO:0007669"/>
    <property type="project" value="UniProtKB-SubCell"/>
</dbReference>
<evidence type="ECO:0000256" key="2">
    <source>
        <dbReference type="ARBA" id="ARBA00004173"/>
    </source>
</evidence>
<keyword evidence="8" id="KW-0391">Immunity</keyword>
<evidence type="ECO:0000256" key="11">
    <source>
        <dbReference type="ARBA" id="ARBA00023242"/>
    </source>
</evidence>
<dbReference type="Pfam" id="PF14784">
    <property type="entry name" value="ECSIT_C"/>
    <property type="match status" value="1"/>
</dbReference>
<dbReference type="SMART" id="SM01284">
    <property type="entry name" value="ECSIT_Cterm"/>
    <property type="match status" value="1"/>
</dbReference>
<dbReference type="PANTHER" id="PTHR13113:SF1">
    <property type="entry name" value="EVOLUTIONARILY CONSERVED SIGNALING INTERMEDIATE IN TOLL PATHWAY, MITOCHONDRIAL"/>
    <property type="match status" value="1"/>
</dbReference>
<evidence type="ECO:0000256" key="5">
    <source>
        <dbReference type="ARBA" id="ARBA00019998"/>
    </source>
</evidence>
<keyword evidence="7" id="KW-0399">Innate immunity</keyword>
<dbReference type="InterPro" id="IPR046448">
    <property type="entry name" value="ECSIT_N"/>
</dbReference>
<dbReference type="Pfam" id="PF06239">
    <property type="entry name" value="ECSIT_N"/>
    <property type="match status" value="1"/>
</dbReference>
<comment type="subcellular location">
    <subcellularLocation>
        <location evidence="3">Cytoplasm</location>
    </subcellularLocation>
    <subcellularLocation>
        <location evidence="2">Mitochondrion</location>
    </subcellularLocation>
    <subcellularLocation>
        <location evidence="1">Nucleus</location>
    </subcellularLocation>
</comment>
<evidence type="ECO:0000313" key="14">
    <source>
        <dbReference type="WBParaSite" id="ACRNAN_Path_528.g1998.t1"/>
    </source>
</evidence>
<dbReference type="PANTHER" id="PTHR13113">
    <property type="entry name" value="ECSIT EVOLUTIONARILY CONSERVED SIGNALING INTERMEDIATE IN TOLL PATHWAYS"/>
    <property type="match status" value="1"/>
</dbReference>
<evidence type="ECO:0000256" key="1">
    <source>
        <dbReference type="ARBA" id="ARBA00004123"/>
    </source>
</evidence>
<evidence type="ECO:0000313" key="13">
    <source>
        <dbReference type="Proteomes" id="UP000887540"/>
    </source>
</evidence>
<dbReference type="AlphaFoldDB" id="A0A914C7X3"/>
<dbReference type="GO" id="GO:0005634">
    <property type="term" value="C:nucleus"/>
    <property type="evidence" value="ECO:0007669"/>
    <property type="project" value="UniProtKB-SubCell"/>
</dbReference>
<evidence type="ECO:0000256" key="10">
    <source>
        <dbReference type="ARBA" id="ARBA00023128"/>
    </source>
</evidence>
<dbReference type="InterPro" id="IPR029342">
    <property type="entry name" value="ECIST_C"/>
</dbReference>
<accession>A0A914C7X3</accession>
<keyword evidence="10" id="KW-0496">Mitochondrion</keyword>
<dbReference type="GO" id="GO:0045087">
    <property type="term" value="P:innate immune response"/>
    <property type="evidence" value="ECO:0007669"/>
    <property type="project" value="UniProtKB-KW"/>
</dbReference>
<proteinExistence type="inferred from homology"/>
<reference evidence="14" key="1">
    <citation type="submission" date="2022-11" db="UniProtKB">
        <authorList>
            <consortium name="WormBaseParasite"/>
        </authorList>
    </citation>
    <scope>IDENTIFICATION</scope>
</reference>